<evidence type="ECO:0000313" key="3">
    <source>
        <dbReference type="Proteomes" id="UP000019202"/>
    </source>
</evidence>
<reference evidence="2" key="1">
    <citation type="submission" date="2013-11" db="EMBL/GenBank/DDBJ databases">
        <title>Draft genome sequence and annotation of the entomopathogenic bacteria, Xenorhabdus cabanillasi strain JM26 and Xenorhabdus szentirmai strain DSM 16338.</title>
        <authorList>
            <person name="Gualtieri M."/>
            <person name="Ogier J.C."/>
            <person name="Pages S."/>
            <person name="Givaudan A."/>
            <person name="Gaudriault S."/>
        </authorList>
    </citation>
    <scope>NUCLEOTIDE SEQUENCE [LARGE SCALE GENOMIC DNA]</scope>
    <source>
        <strain evidence="2">DSM 16338</strain>
    </source>
</reference>
<sequence length="78" mass="8870">MAVPKTMQEHLAASIDEYQNGQWILIPVDLSQFEGKIERINITLPLRLISRIDAKVKQYPKYSSRSGFLALAARKALQ</sequence>
<dbReference type="CDD" id="cd22231">
    <property type="entry name" value="RHH_NikR_HicB-like"/>
    <property type="match status" value="1"/>
</dbReference>
<dbReference type="Proteomes" id="UP000019202">
    <property type="component" value="Unassembled WGS sequence"/>
</dbReference>
<evidence type="ECO:0000313" key="2">
    <source>
        <dbReference type="EMBL" id="CDL83323.1"/>
    </source>
</evidence>
<dbReference type="STRING" id="1427518.XSR1_30176"/>
<gene>
    <name evidence="2" type="ORF">XSR1_30176</name>
</gene>
<feature type="domain" description="HicB-like antitoxin of toxin-antitoxin system" evidence="1">
    <location>
        <begin position="12"/>
        <end position="73"/>
    </location>
</feature>
<dbReference type="InterPro" id="IPR031807">
    <property type="entry name" value="HicB-like"/>
</dbReference>
<accession>W1IZQ6</accession>
<dbReference type="EMBL" id="CBXF010000088">
    <property type="protein sequence ID" value="CDL83323.1"/>
    <property type="molecule type" value="Genomic_DNA"/>
</dbReference>
<keyword evidence="3" id="KW-1185">Reference proteome</keyword>
<name>W1IZQ6_9GAMM</name>
<dbReference type="AlphaFoldDB" id="W1IZQ6"/>
<evidence type="ECO:0000259" key="1">
    <source>
        <dbReference type="Pfam" id="PF15919"/>
    </source>
</evidence>
<dbReference type="Pfam" id="PF15919">
    <property type="entry name" value="HicB_lk_antitox"/>
    <property type="match status" value="1"/>
</dbReference>
<proteinExistence type="predicted"/>
<organism evidence="2 3">
    <name type="scientific">Xenorhabdus szentirmaii DSM 16338</name>
    <dbReference type="NCBI Taxonomy" id="1427518"/>
    <lineage>
        <taxon>Bacteria</taxon>
        <taxon>Pseudomonadati</taxon>
        <taxon>Pseudomonadota</taxon>
        <taxon>Gammaproteobacteria</taxon>
        <taxon>Enterobacterales</taxon>
        <taxon>Morganellaceae</taxon>
        <taxon>Xenorhabdus</taxon>
    </lineage>
</organism>
<dbReference type="RefSeq" id="WP_051462399.1">
    <property type="nucleotide sequence ID" value="NZ_CAWLWS010000088.1"/>
</dbReference>
<protein>
    <recommendedName>
        <fullName evidence="1">HicB-like antitoxin of toxin-antitoxin system domain-containing protein</fullName>
    </recommendedName>
</protein>
<dbReference type="GeneID" id="97125039"/>
<comment type="caution">
    <text evidence="2">The sequence shown here is derived from an EMBL/GenBank/DDBJ whole genome shotgun (WGS) entry which is preliminary data.</text>
</comment>